<dbReference type="VEuPathDB" id="PiroplasmaDB:BBBOND_0111180"/>
<dbReference type="AlphaFoldDB" id="A0A061DAU4"/>
<organism evidence="2 3">
    <name type="scientific">Babesia bigemina</name>
    <dbReference type="NCBI Taxonomy" id="5866"/>
    <lineage>
        <taxon>Eukaryota</taxon>
        <taxon>Sar</taxon>
        <taxon>Alveolata</taxon>
        <taxon>Apicomplexa</taxon>
        <taxon>Aconoidasida</taxon>
        <taxon>Piroplasmida</taxon>
        <taxon>Babesiidae</taxon>
        <taxon>Babesia</taxon>
    </lineage>
</organism>
<dbReference type="Proteomes" id="UP000033188">
    <property type="component" value="Chromosome 1"/>
</dbReference>
<dbReference type="STRING" id="5866.A0A061DAU4"/>
<dbReference type="RefSeq" id="XP_012767006.1">
    <property type="nucleotide sequence ID" value="XM_012911552.1"/>
</dbReference>
<dbReference type="OrthoDB" id="363836at2759"/>
<evidence type="ECO:0000313" key="2">
    <source>
        <dbReference type="EMBL" id="CDR94820.1"/>
    </source>
</evidence>
<dbReference type="KEGG" id="bbig:BBBOND_0111180"/>
<evidence type="ECO:0000313" key="3">
    <source>
        <dbReference type="Proteomes" id="UP000033188"/>
    </source>
</evidence>
<dbReference type="EMBL" id="LK391707">
    <property type="protein sequence ID" value="CDR94820.1"/>
    <property type="molecule type" value="Genomic_DNA"/>
</dbReference>
<sequence>MEPGKPASGNASASPGTYVDNVMSDIENLNRFAGASLVNDRKTMMECFNRFSWRDARVLSHMERYCAADHAERQLIDDVYRVLCPSFDRVQGPSFAAMSLWLKARLHLQHQTSPFSPVRH</sequence>
<dbReference type="InterPro" id="IPR049262">
    <property type="entry name" value="ATPTG10-like_dom"/>
</dbReference>
<accession>A0A061DAU4</accession>
<keyword evidence="3" id="KW-1185">Reference proteome</keyword>
<evidence type="ECO:0000259" key="1">
    <source>
        <dbReference type="Pfam" id="PF20716"/>
    </source>
</evidence>
<protein>
    <recommendedName>
        <fullName evidence="1">ATPTG10-like domain-containing protein</fullName>
    </recommendedName>
</protein>
<dbReference type="GeneID" id="24563361"/>
<dbReference type="OMA" id="DTKMNMM"/>
<gene>
    <name evidence="2" type="ORF">BBBOND_0111180</name>
</gene>
<name>A0A061DAU4_BABBI</name>
<reference evidence="3" key="1">
    <citation type="journal article" date="2014" name="Nucleic Acids Res.">
        <title>The evolutionary dynamics of variant antigen genes in Babesia reveal a history of genomic innovation underlying host-parasite interaction.</title>
        <authorList>
            <person name="Jackson A.P."/>
            <person name="Otto T.D."/>
            <person name="Darby A."/>
            <person name="Ramaprasad A."/>
            <person name="Xia D."/>
            <person name="Echaide I.E."/>
            <person name="Farber M."/>
            <person name="Gahlot S."/>
            <person name="Gamble J."/>
            <person name="Gupta D."/>
            <person name="Gupta Y."/>
            <person name="Jackson L."/>
            <person name="Malandrin L."/>
            <person name="Malas T.B."/>
            <person name="Moussa E."/>
            <person name="Nair M."/>
            <person name="Reid A.J."/>
            <person name="Sanders M."/>
            <person name="Sharma J."/>
            <person name="Tracey A."/>
            <person name="Quail M.A."/>
            <person name="Weir W."/>
            <person name="Wastling J.M."/>
            <person name="Hall N."/>
            <person name="Willadsen P."/>
            <person name="Lingelbach K."/>
            <person name="Shiels B."/>
            <person name="Tait A."/>
            <person name="Berriman M."/>
            <person name="Allred D.R."/>
            <person name="Pain A."/>
        </authorList>
    </citation>
    <scope>NUCLEOTIDE SEQUENCE [LARGE SCALE GENOMIC DNA]</scope>
    <source>
        <strain evidence="3">Bond</strain>
    </source>
</reference>
<feature type="domain" description="ATPTG10-like" evidence="1">
    <location>
        <begin position="18"/>
        <end position="116"/>
    </location>
</feature>
<dbReference type="Pfam" id="PF20716">
    <property type="entry name" value="ATPTG10"/>
    <property type="match status" value="1"/>
</dbReference>
<proteinExistence type="predicted"/>